<keyword evidence="3" id="KW-1185">Reference proteome</keyword>
<feature type="transmembrane region" description="Helical" evidence="1">
    <location>
        <begin position="6"/>
        <end position="22"/>
    </location>
</feature>
<comment type="caution">
    <text evidence="2">The sequence shown here is derived from an EMBL/GenBank/DDBJ whole genome shotgun (WGS) entry which is preliminary data.</text>
</comment>
<name>A0ABU1TUQ1_9FLAO</name>
<reference evidence="2 3" key="1">
    <citation type="submission" date="2023-07" db="EMBL/GenBank/DDBJ databases">
        <title>Sorghum-associated microbial communities from plants grown in Nebraska, USA.</title>
        <authorList>
            <person name="Schachtman D."/>
        </authorList>
    </citation>
    <scope>NUCLEOTIDE SEQUENCE [LARGE SCALE GENOMIC DNA]</scope>
    <source>
        <strain evidence="2 3">3773</strain>
    </source>
</reference>
<evidence type="ECO:0000256" key="1">
    <source>
        <dbReference type="SAM" id="Phobius"/>
    </source>
</evidence>
<evidence type="ECO:0000313" key="3">
    <source>
        <dbReference type="Proteomes" id="UP001255185"/>
    </source>
</evidence>
<keyword evidence="1" id="KW-1133">Transmembrane helix</keyword>
<gene>
    <name evidence="2" type="ORF">J2X31_003633</name>
</gene>
<proteinExistence type="predicted"/>
<organism evidence="2 3">
    <name type="scientific">Flavobacterium arsenatis</name>
    <dbReference type="NCBI Taxonomy" id="1484332"/>
    <lineage>
        <taxon>Bacteria</taxon>
        <taxon>Pseudomonadati</taxon>
        <taxon>Bacteroidota</taxon>
        <taxon>Flavobacteriia</taxon>
        <taxon>Flavobacteriales</taxon>
        <taxon>Flavobacteriaceae</taxon>
        <taxon>Flavobacterium</taxon>
    </lineage>
</organism>
<keyword evidence="1" id="KW-0812">Transmembrane</keyword>
<protein>
    <submittedName>
        <fullName evidence="2">Uncharacterized protein</fullName>
    </submittedName>
</protein>
<keyword evidence="1" id="KW-0472">Membrane</keyword>
<accession>A0ABU1TUQ1</accession>
<dbReference type="Proteomes" id="UP001255185">
    <property type="component" value="Unassembled WGS sequence"/>
</dbReference>
<dbReference type="RefSeq" id="WP_310028828.1">
    <property type="nucleotide sequence ID" value="NZ_JAVDVI010000024.1"/>
</dbReference>
<dbReference type="EMBL" id="JAVDVI010000024">
    <property type="protein sequence ID" value="MDR6969600.1"/>
    <property type="molecule type" value="Genomic_DNA"/>
</dbReference>
<evidence type="ECO:0000313" key="2">
    <source>
        <dbReference type="EMBL" id="MDR6969600.1"/>
    </source>
</evidence>
<sequence length="231" mass="25939">MGSIIFIVVFMLAVYGGVFYFMRLKKQKQKELFQNTDFESEMNKAEQYKKDYLNKELSFLAKQMGGKPIDAFNYANINYSTKDSIKDGLKDGLKGMATLGTVKFHTVQTPKYLVLSGNDLHLLDTDTEGEISNHLVFDTFRLEKSSLAEIPLEGMIKAFAKQKGDTVKAYRISLATDGSPIELILFSALIFTYANTGASMFSLNTTKTLQEIVIGSDFLRKIGEQYPNLKA</sequence>